<keyword evidence="2" id="KW-1185">Reference proteome</keyword>
<dbReference type="Proteomes" id="UP001525890">
    <property type="component" value="Unassembled WGS sequence"/>
</dbReference>
<dbReference type="RefSeq" id="WP_368008391.1">
    <property type="nucleotide sequence ID" value="NZ_JAMXFF010000039.1"/>
</dbReference>
<gene>
    <name evidence="1" type="ORF">NG799_21615</name>
</gene>
<sequence>RYLSDVRSNDFSRYLSDVRSNDFSRYLSDVRSNDFSRSLSDVRSNDFSRYPFKGDRPKELVCFSLELPETTEVVTTN</sequence>
<name>A0ABT2MWN0_9CYAN</name>
<dbReference type="EMBL" id="JAMXFF010000039">
    <property type="protein sequence ID" value="MCT7968912.1"/>
    <property type="molecule type" value="Genomic_DNA"/>
</dbReference>
<proteinExistence type="predicted"/>
<reference evidence="1 2" key="1">
    <citation type="journal article" date="2022" name="Front. Microbiol.">
        <title>High genomic differentiation and limited gene flow indicate recent cryptic speciation within the genus Laspinema (cyanobacteria).</title>
        <authorList>
            <person name="Stanojkovic A."/>
            <person name="Skoupy S."/>
            <person name="Skaloud P."/>
            <person name="Dvorak P."/>
        </authorList>
    </citation>
    <scope>NUCLEOTIDE SEQUENCE [LARGE SCALE GENOMIC DNA]</scope>
    <source>
        <strain evidence="1 2">D2a</strain>
    </source>
</reference>
<evidence type="ECO:0000313" key="1">
    <source>
        <dbReference type="EMBL" id="MCT7968912.1"/>
    </source>
</evidence>
<feature type="non-terminal residue" evidence="1">
    <location>
        <position position="1"/>
    </location>
</feature>
<protein>
    <submittedName>
        <fullName evidence="1">Uncharacterized protein</fullName>
    </submittedName>
</protein>
<accession>A0ABT2MWN0</accession>
<evidence type="ECO:0000313" key="2">
    <source>
        <dbReference type="Proteomes" id="UP001525890"/>
    </source>
</evidence>
<comment type="caution">
    <text evidence="1">The sequence shown here is derived from an EMBL/GenBank/DDBJ whole genome shotgun (WGS) entry which is preliminary data.</text>
</comment>
<organism evidence="1 2">
    <name type="scientific">Laspinema palackyanum D2a</name>
    <dbReference type="NCBI Taxonomy" id="2953684"/>
    <lineage>
        <taxon>Bacteria</taxon>
        <taxon>Bacillati</taxon>
        <taxon>Cyanobacteriota</taxon>
        <taxon>Cyanophyceae</taxon>
        <taxon>Oscillatoriophycideae</taxon>
        <taxon>Oscillatoriales</taxon>
        <taxon>Laspinemataceae</taxon>
        <taxon>Laspinema</taxon>
        <taxon>Laspinema palackyanum</taxon>
    </lineage>
</organism>